<feature type="transmembrane region" description="Helical" evidence="1">
    <location>
        <begin position="26"/>
        <end position="47"/>
    </location>
</feature>
<dbReference type="AlphaFoldDB" id="A0A8D2KZA7"/>
<dbReference type="InterPro" id="IPR028038">
    <property type="entry name" value="TM140"/>
</dbReference>
<proteinExistence type="predicted"/>
<dbReference type="PANTHER" id="PTHR16103">
    <property type="entry name" value="TRANSMEMBRANE PROTEIN 140"/>
    <property type="match status" value="1"/>
</dbReference>
<keyword evidence="1" id="KW-0812">Transmembrane</keyword>
<reference evidence="2" key="1">
    <citation type="submission" date="2025-08" db="UniProtKB">
        <authorList>
            <consortium name="Ensembl"/>
        </authorList>
    </citation>
    <scope>IDENTIFICATION</scope>
</reference>
<keyword evidence="3" id="KW-1185">Reference proteome</keyword>
<dbReference type="OMA" id="FYALVWE"/>
<feature type="transmembrane region" description="Helical" evidence="1">
    <location>
        <begin position="164"/>
        <end position="181"/>
    </location>
</feature>
<name>A0A8D2KZA7_VARKO</name>
<dbReference type="Ensembl" id="ENSVKKT00000014839.1">
    <property type="protein sequence ID" value="ENSVKKP00000014486.1"/>
    <property type="gene ID" value="ENSVKKG00000009965.1"/>
</dbReference>
<organism evidence="2 3">
    <name type="scientific">Varanus komodoensis</name>
    <name type="common">Komodo dragon</name>
    <dbReference type="NCBI Taxonomy" id="61221"/>
    <lineage>
        <taxon>Eukaryota</taxon>
        <taxon>Metazoa</taxon>
        <taxon>Chordata</taxon>
        <taxon>Craniata</taxon>
        <taxon>Vertebrata</taxon>
        <taxon>Euteleostomi</taxon>
        <taxon>Lepidosauria</taxon>
        <taxon>Squamata</taxon>
        <taxon>Bifurcata</taxon>
        <taxon>Unidentata</taxon>
        <taxon>Episquamata</taxon>
        <taxon>Toxicofera</taxon>
        <taxon>Anguimorpha</taxon>
        <taxon>Paleoanguimorpha</taxon>
        <taxon>Varanoidea</taxon>
        <taxon>Varanidae</taxon>
        <taxon>Varanus</taxon>
    </lineage>
</organism>
<accession>A0A8D2KZA7</accession>
<feature type="transmembrane region" description="Helical" evidence="1">
    <location>
        <begin position="99"/>
        <end position="120"/>
    </location>
</feature>
<evidence type="ECO:0000256" key="1">
    <source>
        <dbReference type="SAM" id="Phobius"/>
    </source>
</evidence>
<protein>
    <submittedName>
        <fullName evidence="2">Transmembrane protein 140</fullName>
    </submittedName>
</protein>
<keyword evidence="1" id="KW-1133">Transmembrane helix</keyword>
<sequence length="189" mass="21617">MQLKFETAIAKPSTAQGWWQRCSPCLWCLSNLSLAIGYIALLFYSLVWGAGDIVNLPTKRIGFYNFCLWDQETEKLHCLKPKELEKMGISLNVLVLSRFFVYTMPVLGLFVGTMVLQALCLKDRAVWKLAGFVLLICDLILPVGLALFLFHLQQWIHFSEFGEVFTMLLGAHILLFIYLPIKYWGGMKS</sequence>
<dbReference type="Proteomes" id="UP000694545">
    <property type="component" value="Unplaced"/>
</dbReference>
<feature type="transmembrane region" description="Helical" evidence="1">
    <location>
        <begin position="132"/>
        <end position="152"/>
    </location>
</feature>
<dbReference type="PANTHER" id="PTHR16103:SF0">
    <property type="entry name" value="TRANSMEMBRANE PROTEIN 140"/>
    <property type="match status" value="1"/>
</dbReference>
<evidence type="ECO:0000313" key="2">
    <source>
        <dbReference type="Ensembl" id="ENSVKKP00000014486.1"/>
    </source>
</evidence>
<keyword evidence="1" id="KW-0472">Membrane</keyword>
<dbReference type="Pfam" id="PF14985">
    <property type="entry name" value="TM140"/>
    <property type="match status" value="1"/>
</dbReference>
<reference evidence="2" key="2">
    <citation type="submission" date="2025-09" db="UniProtKB">
        <authorList>
            <consortium name="Ensembl"/>
        </authorList>
    </citation>
    <scope>IDENTIFICATION</scope>
</reference>
<evidence type="ECO:0000313" key="3">
    <source>
        <dbReference type="Proteomes" id="UP000694545"/>
    </source>
</evidence>